<feature type="region of interest" description="Disordered" evidence="1">
    <location>
        <begin position="108"/>
        <end position="176"/>
    </location>
</feature>
<feature type="compositionally biased region" description="Basic and acidic residues" evidence="1">
    <location>
        <begin position="347"/>
        <end position="368"/>
    </location>
</feature>
<accession>A5DV84</accession>
<dbReference type="AlphaFoldDB" id="A5DV84"/>
<dbReference type="Proteomes" id="UP000001996">
    <property type="component" value="Unassembled WGS sequence"/>
</dbReference>
<feature type="compositionally biased region" description="Low complexity" evidence="1">
    <location>
        <begin position="370"/>
        <end position="379"/>
    </location>
</feature>
<dbReference type="GeneID" id="5234738"/>
<feature type="compositionally biased region" description="Polar residues" evidence="1">
    <location>
        <begin position="283"/>
        <end position="309"/>
    </location>
</feature>
<proteinExistence type="predicted"/>
<feature type="compositionally biased region" description="Basic and acidic residues" evidence="1">
    <location>
        <begin position="137"/>
        <end position="158"/>
    </location>
</feature>
<feature type="compositionally biased region" description="Low complexity" evidence="1">
    <location>
        <begin position="230"/>
        <end position="241"/>
    </location>
</feature>
<dbReference type="OrthoDB" id="4093693at2759"/>
<evidence type="ECO:0000313" key="3">
    <source>
        <dbReference type="Proteomes" id="UP000001996"/>
    </source>
</evidence>
<gene>
    <name evidence="2" type="ORF">LELG_01270</name>
</gene>
<feature type="region of interest" description="Disordered" evidence="1">
    <location>
        <begin position="330"/>
        <end position="385"/>
    </location>
</feature>
<feature type="region of interest" description="Disordered" evidence="1">
    <location>
        <begin position="192"/>
        <end position="309"/>
    </location>
</feature>
<reference evidence="2 3" key="1">
    <citation type="journal article" date="2009" name="Nature">
        <title>Evolution of pathogenicity and sexual reproduction in eight Candida genomes.</title>
        <authorList>
            <person name="Butler G."/>
            <person name="Rasmussen M.D."/>
            <person name="Lin M.F."/>
            <person name="Santos M.A."/>
            <person name="Sakthikumar S."/>
            <person name="Munro C.A."/>
            <person name="Rheinbay E."/>
            <person name="Grabherr M."/>
            <person name="Forche A."/>
            <person name="Reedy J.L."/>
            <person name="Agrafioti I."/>
            <person name="Arnaud M.B."/>
            <person name="Bates S."/>
            <person name="Brown A.J."/>
            <person name="Brunke S."/>
            <person name="Costanzo M.C."/>
            <person name="Fitzpatrick D.A."/>
            <person name="de Groot P.W."/>
            <person name="Harris D."/>
            <person name="Hoyer L.L."/>
            <person name="Hube B."/>
            <person name="Klis F.M."/>
            <person name="Kodira C."/>
            <person name="Lennard N."/>
            <person name="Logue M.E."/>
            <person name="Martin R."/>
            <person name="Neiman A.M."/>
            <person name="Nikolaou E."/>
            <person name="Quail M.A."/>
            <person name="Quinn J."/>
            <person name="Santos M.C."/>
            <person name="Schmitzberger F.F."/>
            <person name="Sherlock G."/>
            <person name="Shah P."/>
            <person name="Silverstein K.A."/>
            <person name="Skrzypek M.S."/>
            <person name="Soll D."/>
            <person name="Staggs R."/>
            <person name="Stansfield I."/>
            <person name="Stumpf M.P."/>
            <person name="Sudbery P.E."/>
            <person name="Srikantha T."/>
            <person name="Zeng Q."/>
            <person name="Berman J."/>
            <person name="Berriman M."/>
            <person name="Heitman J."/>
            <person name="Gow N.A."/>
            <person name="Lorenz M.C."/>
            <person name="Birren B.W."/>
            <person name="Kellis M."/>
            <person name="Cuomo C.A."/>
        </authorList>
    </citation>
    <scope>NUCLEOTIDE SEQUENCE [LARGE SCALE GENOMIC DNA]</scope>
    <source>
        <strain evidence="3">ATCC 11503 / BCRC 21390 / CBS 2605 / JCM 1781 / NBRC 1676 / NRRL YB-4239</strain>
    </source>
</reference>
<dbReference type="VEuPathDB" id="FungiDB:LELG_01270"/>
<sequence>MDLMKHVDAELVKSLQVMQSEKDPGFEKYLFNAPQYQFQRKVYDELNGMLYLVHDRASLEKLEVRLNDVLSEYENKFGREYVTLGERVDRCMHTDKVNPDIVVERAPADYDPIKEEERIQKEKDEIVRPESSISNKNDTEDKEGNTEKNSEKSIEENNKGTQNNENVQGDGLVSNDMDIDLDLGKFGDSNELYQFGNHDEQSNDNDNNSNFGHEGQFGIPTSLGNNTNEATSTSATTATTAPVPVLASGTQTEQDELQEKKLSRQPTEGSHESQESREASKIQDAQKSSKAQNEQSVISPPTQSEPGSILSTGLAQEAIQTNANILSADEEETAQSGEDGAATTEPTEAKETKEATEATEAKEAKEATEITEATEPTEATEAKEDIIVPDSNEEVHTEEANANDMAIDTDLNDLFNDGADMDHLAIVNDDMNELYNFGDASGNDDLMGDEFDQDFLSQINHGM</sequence>
<protein>
    <submittedName>
        <fullName evidence="2">Uncharacterized protein</fullName>
    </submittedName>
</protein>
<dbReference type="InParanoid" id="A5DV84"/>
<dbReference type="HOGENOM" id="CLU_590616_0_0_1"/>
<keyword evidence="3" id="KW-1185">Reference proteome</keyword>
<feature type="compositionally biased region" description="Basic and acidic residues" evidence="1">
    <location>
        <begin position="108"/>
        <end position="128"/>
    </location>
</feature>
<feature type="compositionally biased region" description="Basic and acidic residues" evidence="1">
    <location>
        <begin position="269"/>
        <end position="281"/>
    </location>
</feature>
<dbReference type="KEGG" id="lel:PVL30_001241"/>
<evidence type="ECO:0000313" key="2">
    <source>
        <dbReference type="EMBL" id="EDK43092.1"/>
    </source>
</evidence>
<evidence type="ECO:0000256" key="1">
    <source>
        <dbReference type="SAM" id="MobiDB-lite"/>
    </source>
</evidence>
<dbReference type="EMBL" id="CH981524">
    <property type="protein sequence ID" value="EDK43092.1"/>
    <property type="molecule type" value="Genomic_DNA"/>
</dbReference>
<name>A5DV84_LODEL</name>
<organism evidence="2 3">
    <name type="scientific">Lodderomyces elongisporus (strain ATCC 11503 / CBS 2605 / JCM 1781 / NBRC 1676 / NRRL YB-4239)</name>
    <name type="common">Yeast</name>
    <name type="synonym">Saccharomyces elongisporus</name>
    <dbReference type="NCBI Taxonomy" id="379508"/>
    <lineage>
        <taxon>Eukaryota</taxon>
        <taxon>Fungi</taxon>
        <taxon>Dikarya</taxon>
        <taxon>Ascomycota</taxon>
        <taxon>Saccharomycotina</taxon>
        <taxon>Pichiomycetes</taxon>
        <taxon>Debaryomycetaceae</taxon>
        <taxon>Candida/Lodderomyces clade</taxon>
        <taxon>Lodderomyces</taxon>
    </lineage>
</organism>